<evidence type="ECO:0000256" key="10">
    <source>
        <dbReference type="ARBA" id="ARBA00023603"/>
    </source>
</evidence>
<accession>H8KLB8</accession>
<evidence type="ECO:0000313" key="15">
    <source>
        <dbReference type="Proteomes" id="UP000007590"/>
    </source>
</evidence>
<feature type="transmembrane region" description="Helical" evidence="13">
    <location>
        <begin position="5"/>
        <end position="26"/>
    </location>
</feature>
<dbReference type="AlphaFoldDB" id="H8KLB8"/>
<keyword evidence="15" id="KW-1185">Reference proteome</keyword>
<comment type="pathway">
    <text evidence="9">Carotenoid biosynthesis; staphyloxanthin biosynthesis; staphyloxanthin from farnesyl diphosphate: step 5/5.</text>
</comment>
<dbReference type="eggNOG" id="ENOG502ZBQI">
    <property type="taxonomic scope" value="Bacteria"/>
</dbReference>
<evidence type="ECO:0000256" key="6">
    <source>
        <dbReference type="ARBA" id="ARBA00022989"/>
    </source>
</evidence>
<comment type="similarity">
    <text evidence="10">Belongs to the acyltransferase CrtO family.</text>
</comment>
<evidence type="ECO:0000256" key="7">
    <source>
        <dbReference type="ARBA" id="ARBA00023136"/>
    </source>
</evidence>
<feature type="transmembrane region" description="Helical" evidence="13">
    <location>
        <begin position="32"/>
        <end position="51"/>
    </location>
</feature>
<keyword evidence="7 13" id="KW-0472">Membrane</keyword>
<comment type="subcellular location">
    <subcellularLocation>
        <location evidence="1">Cell membrane</location>
        <topology evidence="1">Single-pass membrane protein</topology>
    </subcellularLocation>
</comment>
<organism evidence="14 15">
    <name type="scientific">Solitalea canadensis (strain ATCC 29591 / DSM 3403 / JCM 21819 / LMG 8368 / NBRC 15130 / NCIMB 12057 / USAM 9D)</name>
    <name type="common">Flexibacter canadensis</name>
    <dbReference type="NCBI Taxonomy" id="929556"/>
    <lineage>
        <taxon>Bacteria</taxon>
        <taxon>Pseudomonadati</taxon>
        <taxon>Bacteroidota</taxon>
        <taxon>Sphingobacteriia</taxon>
        <taxon>Sphingobacteriales</taxon>
        <taxon>Sphingobacteriaceae</taxon>
        <taxon>Solitalea</taxon>
    </lineage>
</organism>
<evidence type="ECO:0000256" key="5">
    <source>
        <dbReference type="ARBA" id="ARBA00022729"/>
    </source>
</evidence>
<dbReference type="STRING" id="929556.Solca_3616"/>
<dbReference type="InterPro" id="IPR044021">
    <property type="entry name" value="CrtO"/>
</dbReference>
<evidence type="ECO:0000256" key="8">
    <source>
        <dbReference type="ARBA" id="ARBA00023315"/>
    </source>
</evidence>
<keyword evidence="5" id="KW-0732">Signal</keyword>
<dbReference type="GO" id="GO:0005886">
    <property type="term" value="C:plasma membrane"/>
    <property type="evidence" value="ECO:0007669"/>
    <property type="project" value="UniProtKB-SubCell"/>
</dbReference>
<evidence type="ECO:0000256" key="4">
    <source>
        <dbReference type="ARBA" id="ARBA00022692"/>
    </source>
</evidence>
<evidence type="ECO:0000256" key="12">
    <source>
        <dbReference type="ARBA" id="ARBA00025324"/>
    </source>
</evidence>
<dbReference type="HOGENOM" id="CLU_1508329_0_0_10"/>
<dbReference type="Pfam" id="PF18927">
    <property type="entry name" value="CrtO"/>
    <property type="match status" value="1"/>
</dbReference>
<dbReference type="Proteomes" id="UP000007590">
    <property type="component" value="Chromosome"/>
</dbReference>
<evidence type="ECO:0000256" key="9">
    <source>
        <dbReference type="ARBA" id="ARBA00023588"/>
    </source>
</evidence>
<keyword evidence="8" id="KW-0012">Acyltransferase</keyword>
<evidence type="ECO:0000256" key="1">
    <source>
        <dbReference type="ARBA" id="ARBA00004162"/>
    </source>
</evidence>
<dbReference type="OrthoDB" id="669469at2"/>
<dbReference type="GO" id="GO:0016746">
    <property type="term" value="F:acyltransferase activity"/>
    <property type="evidence" value="ECO:0007669"/>
    <property type="project" value="UniProtKB-KW"/>
</dbReference>
<feature type="transmembrane region" description="Helical" evidence="13">
    <location>
        <begin position="118"/>
        <end position="136"/>
    </location>
</feature>
<keyword evidence="3" id="KW-0808">Transferase</keyword>
<gene>
    <name evidence="14" type="ordered locus">Solca_3616</name>
</gene>
<sequence length="178" mass="20949">MRKTVILIFIVLTTIALIYTLIHFIGMQGFPFAFSLNFLLMACVLTFTEALKSQFTSPYFNEKAWEQRGKVYESFGINFYRKLLVWVGWEKLNKKSKPVEKNTKVLINLHYRTKQDELGHIIILIIVLGFNIVVAFKFGVLQSLWLLILNILLNLYPVLLQRYNRPRIERAINLSKHR</sequence>
<feature type="transmembrane region" description="Helical" evidence="13">
    <location>
        <begin position="142"/>
        <end position="160"/>
    </location>
</feature>
<reference evidence="14" key="1">
    <citation type="submission" date="2012-02" db="EMBL/GenBank/DDBJ databases">
        <title>The complete genome of Solitalea canadensis DSM 3403.</title>
        <authorList>
            <consortium name="US DOE Joint Genome Institute (JGI-PGF)"/>
            <person name="Lucas S."/>
            <person name="Copeland A."/>
            <person name="Lapidus A."/>
            <person name="Glavina del Rio T."/>
            <person name="Dalin E."/>
            <person name="Tice H."/>
            <person name="Bruce D."/>
            <person name="Goodwin L."/>
            <person name="Pitluck S."/>
            <person name="Peters L."/>
            <person name="Ovchinnikova G."/>
            <person name="Lu M."/>
            <person name="Kyrpides N."/>
            <person name="Mavromatis K."/>
            <person name="Ivanova N."/>
            <person name="Brettin T."/>
            <person name="Detter J.C."/>
            <person name="Han C."/>
            <person name="Larimer F."/>
            <person name="Land M."/>
            <person name="Hauser L."/>
            <person name="Markowitz V."/>
            <person name="Cheng J.-F."/>
            <person name="Hugenholtz P."/>
            <person name="Woyke T."/>
            <person name="Wu D."/>
            <person name="Spring S."/>
            <person name="Schroeder M."/>
            <person name="Kopitz M."/>
            <person name="Brambilla E."/>
            <person name="Klenk H.-P."/>
            <person name="Eisen J.A."/>
        </authorList>
    </citation>
    <scope>NUCLEOTIDE SEQUENCE</scope>
    <source>
        <strain evidence="14">DSM 3403</strain>
    </source>
</reference>
<evidence type="ECO:0000256" key="13">
    <source>
        <dbReference type="SAM" id="Phobius"/>
    </source>
</evidence>
<evidence type="ECO:0000256" key="3">
    <source>
        <dbReference type="ARBA" id="ARBA00022679"/>
    </source>
</evidence>
<name>H8KLB8_SOLCM</name>
<proteinExistence type="inferred from homology"/>
<evidence type="ECO:0000256" key="2">
    <source>
        <dbReference type="ARBA" id="ARBA00022475"/>
    </source>
</evidence>
<comment type="function">
    <text evidence="12">Catalyzes the acylation of glycosyl-4,4'-diaponeurosporenoate, i.e. the esterification of glucose at the C6'' position with the carboxyl group of the C(15) fatty acid 12-methyltetradecanoic acid, to yield staphyloxanthin. This is the last step in the biosynthesis of this orange pigment, present in most staphylococci strains.</text>
</comment>
<protein>
    <recommendedName>
        <fullName evidence="11">Glycosyl-4,4'-diaponeurosporenoate acyltransferase</fullName>
    </recommendedName>
</protein>
<keyword evidence="2" id="KW-1003">Cell membrane</keyword>
<dbReference type="RefSeq" id="WP_014681843.1">
    <property type="nucleotide sequence ID" value="NC_017770.1"/>
</dbReference>
<evidence type="ECO:0000313" key="14">
    <source>
        <dbReference type="EMBL" id="AFD08620.1"/>
    </source>
</evidence>
<evidence type="ECO:0000256" key="11">
    <source>
        <dbReference type="ARBA" id="ARBA00023667"/>
    </source>
</evidence>
<dbReference type="KEGG" id="scn:Solca_3616"/>
<dbReference type="UniPathway" id="UPA00029">
    <property type="reaction ID" value="UER00560"/>
</dbReference>
<dbReference type="EMBL" id="CP003349">
    <property type="protein sequence ID" value="AFD08620.1"/>
    <property type="molecule type" value="Genomic_DNA"/>
</dbReference>
<keyword evidence="6 13" id="KW-1133">Transmembrane helix</keyword>
<keyword evidence="4 13" id="KW-0812">Transmembrane</keyword>